<evidence type="ECO:0000256" key="1">
    <source>
        <dbReference type="SAM" id="Coils"/>
    </source>
</evidence>
<protein>
    <submittedName>
        <fullName evidence="3">Uncharacterized protein</fullName>
    </submittedName>
</protein>
<name>A0A1L7DQI1_9CAUD</name>
<feature type="coiled-coil region" evidence="1">
    <location>
        <begin position="44"/>
        <end position="71"/>
    </location>
</feature>
<dbReference type="EMBL" id="KY318515">
    <property type="protein sequence ID" value="APU00379.1"/>
    <property type="molecule type" value="Genomic_DNA"/>
</dbReference>
<keyword evidence="1" id="KW-0175">Coiled coil</keyword>
<reference evidence="4" key="1">
    <citation type="submission" date="2016-12" db="EMBL/GenBank/DDBJ databases">
        <title>Characterization and complete genome sequence of Yersinia bacteriophage, fHe-Yen3-01.</title>
        <authorList>
            <person name="Jun J.W."/>
            <person name="Wicklund A."/>
            <person name="Skurnik M."/>
        </authorList>
    </citation>
    <scope>NUCLEOTIDE SEQUENCE [LARGE SCALE GENOMIC DNA]</scope>
</reference>
<evidence type="ECO:0000256" key="2">
    <source>
        <dbReference type="SAM" id="MobiDB-lite"/>
    </source>
</evidence>
<dbReference type="InterPro" id="IPR038996">
    <property type="entry name" value="Gp14"/>
</dbReference>
<evidence type="ECO:0000313" key="4">
    <source>
        <dbReference type="Proteomes" id="UP000225269"/>
    </source>
</evidence>
<gene>
    <name evidence="3" type="ORF">fHeYen301_46</name>
</gene>
<dbReference type="Proteomes" id="UP000225269">
    <property type="component" value="Segment"/>
</dbReference>
<dbReference type="Pfam" id="PF24072">
    <property type="entry name" value="T7_gp14"/>
    <property type="match status" value="1"/>
</dbReference>
<sequence length="255" mass="27306">MVWAQVAMAAVNVLEGYGKAKSQHKLAKAQYNLEEGRATNAALIRASENQLSMATANLDRYMQQKQNKKNMEAMENALHSDSFNYARQLDGLASNKMNERLMGASALGSLAAQAGAAGVGGASVDALADTERLRQLRVDQALDDQIKDAQIVHNQNQTAILDNGYASLDDSYIFAGLDYTPKDLVFDNSWQYEYKTRDLILGTGKAGQDAFNGFSGNMNNVGIDLSSVMGKSSGAKNQGLGKGAPISAAKGSTRL</sequence>
<organism evidence="3 4">
    <name type="scientific">Yersinia phage fHe-Yen3-01</name>
    <dbReference type="NCBI Taxonomy" id="1932893"/>
    <lineage>
        <taxon>Viruses</taxon>
        <taxon>Duplodnaviria</taxon>
        <taxon>Heunggongvirae</taxon>
        <taxon>Uroviricota</taxon>
        <taxon>Caudoviricetes</taxon>
        <taxon>Autographivirales</taxon>
        <taxon>Autonotataviridae</taxon>
        <taxon>Melnykvirinae</taxon>
        <taxon>Pokrovskaiavirus</taxon>
        <taxon>Pokrovskaiavirus fHeYen301</taxon>
    </lineage>
</organism>
<proteinExistence type="predicted"/>
<evidence type="ECO:0000313" key="3">
    <source>
        <dbReference type="EMBL" id="APU00379.1"/>
    </source>
</evidence>
<accession>A0A1L7DQI1</accession>
<keyword evidence="4" id="KW-1185">Reference proteome</keyword>
<feature type="region of interest" description="Disordered" evidence="2">
    <location>
        <begin position="233"/>
        <end position="255"/>
    </location>
</feature>